<dbReference type="Proteomes" id="UP001372338">
    <property type="component" value="Unassembled WGS sequence"/>
</dbReference>
<comment type="caution">
    <text evidence="1">The sequence shown here is derived from an EMBL/GenBank/DDBJ whole genome shotgun (WGS) entry which is preliminary data.</text>
</comment>
<protein>
    <submittedName>
        <fullName evidence="1">Uncharacterized protein</fullName>
    </submittedName>
</protein>
<name>A0AAN9ENB2_CROPI</name>
<proteinExistence type="predicted"/>
<evidence type="ECO:0000313" key="2">
    <source>
        <dbReference type="Proteomes" id="UP001372338"/>
    </source>
</evidence>
<organism evidence="1 2">
    <name type="scientific">Crotalaria pallida</name>
    <name type="common">Smooth rattlebox</name>
    <name type="synonym">Crotalaria striata</name>
    <dbReference type="NCBI Taxonomy" id="3830"/>
    <lineage>
        <taxon>Eukaryota</taxon>
        <taxon>Viridiplantae</taxon>
        <taxon>Streptophyta</taxon>
        <taxon>Embryophyta</taxon>
        <taxon>Tracheophyta</taxon>
        <taxon>Spermatophyta</taxon>
        <taxon>Magnoliopsida</taxon>
        <taxon>eudicotyledons</taxon>
        <taxon>Gunneridae</taxon>
        <taxon>Pentapetalae</taxon>
        <taxon>rosids</taxon>
        <taxon>fabids</taxon>
        <taxon>Fabales</taxon>
        <taxon>Fabaceae</taxon>
        <taxon>Papilionoideae</taxon>
        <taxon>50 kb inversion clade</taxon>
        <taxon>genistoids sensu lato</taxon>
        <taxon>core genistoids</taxon>
        <taxon>Crotalarieae</taxon>
        <taxon>Crotalaria</taxon>
    </lineage>
</organism>
<dbReference type="EMBL" id="JAYWIO010000005">
    <property type="protein sequence ID" value="KAK7260406.1"/>
    <property type="molecule type" value="Genomic_DNA"/>
</dbReference>
<evidence type="ECO:0000313" key="1">
    <source>
        <dbReference type="EMBL" id="KAK7260406.1"/>
    </source>
</evidence>
<gene>
    <name evidence="1" type="ORF">RIF29_26425</name>
</gene>
<accession>A0AAN9ENB2</accession>
<sequence>MHSSLGRVRGSNRDVQGGARVGCGEWRQRVAGGSMIGGDLVVVGCSMVVVGGGIMDMGETREGDGGGSMFLNGGAALDEGKRCGFWIEEDDGVSMVVGEGGSCCSLATMELRELP</sequence>
<dbReference type="AlphaFoldDB" id="A0AAN9ENB2"/>
<reference evidence="1 2" key="1">
    <citation type="submission" date="2024-01" db="EMBL/GenBank/DDBJ databases">
        <title>The genomes of 5 underutilized Papilionoideae crops provide insights into root nodulation and disease resistanc.</title>
        <authorList>
            <person name="Yuan L."/>
        </authorList>
    </citation>
    <scope>NUCLEOTIDE SEQUENCE [LARGE SCALE GENOMIC DNA]</scope>
    <source>
        <strain evidence="1">ZHUSHIDOU_FW_LH</strain>
        <tissue evidence="1">Leaf</tissue>
    </source>
</reference>
<keyword evidence="2" id="KW-1185">Reference proteome</keyword>